<dbReference type="STRING" id="246786.GS18_0212095"/>
<dbReference type="PROSITE" id="PS00595">
    <property type="entry name" value="AA_TRANSFER_CLASS_5"/>
    <property type="match status" value="1"/>
</dbReference>
<dbReference type="InterPro" id="IPR015422">
    <property type="entry name" value="PyrdxlP-dep_Trfase_small"/>
</dbReference>
<comment type="caution">
    <text evidence="9">The sequence shown here is derived from an EMBL/GenBank/DDBJ whole genome shotgun (WGS) entry which is preliminary data.</text>
</comment>
<evidence type="ECO:0000313" key="9">
    <source>
        <dbReference type="EMBL" id="KEZ51843.1"/>
    </source>
</evidence>
<dbReference type="OrthoDB" id="9808002at2"/>
<gene>
    <name evidence="9" type="ORF">GS18_0212095</name>
</gene>
<evidence type="ECO:0000256" key="7">
    <source>
        <dbReference type="RuleBase" id="RU004504"/>
    </source>
</evidence>
<dbReference type="InterPro" id="IPR015424">
    <property type="entry name" value="PyrdxlP-dep_Trfase"/>
</dbReference>
<sequence>MIYLDYAATAPLSEEALHVFSEASRKAFANSNSLHDEGDLAGSLLEACRSKLAGLIGGTAKGICFTSGGSESNVLAVDTLLANAEGKNHIIASALEHSSIYNYLTFLQRKGFEITFLMPDNHGKLHVDSIREALRENTALVTVQHVNSEIGCIQNLQEIGEWLLKQPVYFHSDCVQSFGKVSLKADEWGLDAVSLSSHKIYGPKGVGCLYLNPRHVFKPNIHGGTHENGFRAGTVNVPGIAAFAAAAEQACSGMESESLRLSELRDVFFEMLKPFKDHVHIINQHSPDQVPSIIGLHIKGIEGQYMLLESNRRGVAISTGTACQIGMQEPSRALLSIGLPPQAALQYIRISTGKYTTADDLKKMAGIIGRTLSERQAERK</sequence>
<dbReference type="PANTHER" id="PTHR11601:SF36">
    <property type="entry name" value="CYSTEINE DESULFURASE NIFS-RELATED"/>
    <property type="match status" value="1"/>
</dbReference>
<dbReference type="PANTHER" id="PTHR11601">
    <property type="entry name" value="CYSTEINE DESULFURYLASE FAMILY MEMBER"/>
    <property type="match status" value="1"/>
</dbReference>
<dbReference type="EMBL" id="JNVC02000005">
    <property type="protein sequence ID" value="KEZ51843.1"/>
    <property type="molecule type" value="Genomic_DNA"/>
</dbReference>
<dbReference type="GO" id="GO:0003824">
    <property type="term" value="F:catalytic activity"/>
    <property type="evidence" value="ECO:0007669"/>
    <property type="project" value="UniProtKB-ARBA"/>
</dbReference>
<dbReference type="InterPro" id="IPR016454">
    <property type="entry name" value="Cysteine_dSase"/>
</dbReference>
<dbReference type="InterPro" id="IPR015421">
    <property type="entry name" value="PyrdxlP-dep_Trfase_major"/>
</dbReference>
<keyword evidence="3" id="KW-0479">Metal-binding</keyword>
<keyword evidence="10" id="KW-1185">Reference proteome</keyword>
<dbReference type="Gene3D" id="3.90.1150.10">
    <property type="entry name" value="Aspartate Aminotransferase, domain 1"/>
    <property type="match status" value="1"/>
</dbReference>
<evidence type="ECO:0000256" key="6">
    <source>
        <dbReference type="ARBA" id="ARBA00023014"/>
    </source>
</evidence>
<dbReference type="RefSeq" id="WP_029566775.1">
    <property type="nucleotide sequence ID" value="NZ_JNVC02000005.1"/>
</dbReference>
<keyword evidence="4" id="KW-0663">Pyridoxal phosphate</keyword>
<name>A0A084GWY1_METID</name>
<dbReference type="Gene3D" id="3.40.640.10">
    <property type="entry name" value="Type I PLP-dependent aspartate aminotransferase-like (Major domain)"/>
    <property type="match status" value="1"/>
</dbReference>
<feature type="domain" description="Aminotransferase class V" evidence="8">
    <location>
        <begin position="2"/>
        <end position="363"/>
    </location>
</feature>
<dbReference type="GO" id="GO:0046872">
    <property type="term" value="F:metal ion binding"/>
    <property type="evidence" value="ECO:0007669"/>
    <property type="project" value="UniProtKB-KW"/>
</dbReference>
<accession>A0A084GWY1</accession>
<proteinExistence type="inferred from homology"/>
<dbReference type="AlphaFoldDB" id="A0A084GWY1"/>
<keyword evidence="5" id="KW-0408">Iron</keyword>
<keyword evidence="6" id="KW-0411">Iron-sulfur</keyword>
<organism evidence="9 10">
    <name type="scientific">Metabacillus indicus</name>
    <name type="common">Bacillus indicus</name>
    <dbReference type="NCBI Taxonomy" id="246786"/>
    <lineage>
        <taxon>Bacteria</taxon>
        <taxon>Bacillati</taxon>
        <taxon>Bacillota</taxon>
        <taxon>Bacilli</taxon>
        <taxon>Bacillales</taxon>
        <taxon>Bacillaceae</taxon>
        <taxon>Metabacillus</taxon>
    </lineage>
</organism>
<evidence type="ECO:0000259" key="8">
    <source>
        <dbReference type="Pfam" id="PF00266"/>
    </source>
</evidence>
<protein>
    <recommendedName>
        <fullName evidence="8">Aminotransferase class V domain-containing protein</fullName>
    </recommendedName>
</protein>
<dbReference type="NCBIfam" id="NF002806">
    <property type="entry name" value="PRK02948.1"/>
    <property type="match status" value="1"/>
</dbReference>
<dbReference type="GO" id="GO:0051536">
    <property type="term" value="F:iron-sulfur cluster binding"/>
    <property type="evidence" value="ECO:0007669"/>
    <property type="project" value="UniProtKB-KW"/>
</dbReference>
<evidence type="ECO:0000256" key="1">
    <source>
        <dbReference type="ARBA" id="ARBA00001933"/>
    </source>
</evidence>
<comment type="similarity">
    <text evidence="2">Belongs to the class-V pyridoxal-phosphate-dependent aminotransferase family. NifS/IscS subfamily.</text>
</comment>
<dbReference type="Pfam" id="PF00266">
    <property type="entry name" value="Aminotran_5"/>
    <property type="match status" value="1"/>
</dbReference>
<evidence type="ECO:0000256" key="5">
    <source>
        <dbReference type="ARBA" id="ARBA00023004"/>
    </source>
</evidence>
<dbReference type="PIRSF" id="PIRSF005572">
    <property type="entry name" value="NifS"/>
    <property type="match status" value="1"/>
</dbReference>
<evidence type="ECO:0000256" key="3">
    <source>
        <dbReference type="ARBA" id="ARBA00022723"/>
    </source>
</evidence>
<evidence type="ECO:0000256" key="4">
    <source>
        <dbReference type="ARBA" id="ARBA00022898"/>
    </source>
</evidence>
<comment type="cofactor">
    <cofactor evidence="1 7">
        <name>pyridoxal 5'-phosphate</name>
        <dbReference type="ChEBI" id="CHEBI:597326"/>
    </cofactor>
</comment>
<dbReference type="Gene3D" id="1.10.260.50">
    <property type="match status" value="1"/>
</dbReference>
<evidence type="ECO:0000256" key="2">
    <source>
        <dbReference type="ARBA" id="ARBA00006490"/>
    </source>
</evidence>
<evidence type="ECO:0000313" key="10">
    <source>
        <dbReference type="Proteomes" id="UP000028549"/>
    </source>
</evidence>
<dbReference type="InterPro" id="IPR020578">
    <property type="entry name" value="Aminotrans_V_PyrdxlP_BS"/>
</dbReference>
<dbReference type="Proteomes" id="UP000028549">
    <property type="component" value="Unassembled WGS sequence"/>
</dbReference>
<dbReference type="InterPro" id="IPR000192">
    <property type="entry name" value="Aminotrans_V_dom"/>
</dbReference>
<dbReference type="SUPFAM" id="SSF53383">
    <property type="entry name" value="PLP-dependent transferases"/>
    <property type="match status" value="1"/>
</dbReference>
<reference evidence="9 10" key="1">
    <citation type="journal article" date="2005" name="Int. J. Syst. Evol. Microbiol.">
        <title>Bacillus cibi sp. nov., isolated from jeotgal, a traditional Korean fermented seafood.</title>
        <authorList>
            <person name="Yoon J.H."/>
            <person name="Lee C.H."/>
            <person name="Oh T.K."/>
        </authorList>
    </citation>
    <scope>NUCLEOTIDE SEQUENCE [LARGE SCALE GENOMIC DNA]</scope>
    <source>
        <strain evidence="9 10">DSM 16189</strain>
    </source>
</reference>